<accession>A0A9W9AAM4</accession>
<comment type="caution">
    <text evidence="2">The sequence shown here is derived from an EMBL/GenBank/DDBJ whole genome shotgun (WGS) entry which is preliminary data.</text>
</comment>
<evidence type="ECO:0000313" key="2">
    <source>
        <dbReference type="EMBL" id="KAJ4478354.1"/>
    </source>
</evidence>
<reference evidence="2" key="1">
    <citation type="submission" date="2022-08" db="EMBL/GenBank/DDBJ databases">
        <title>A Global Phylogenomic Analysis of the Shiitake Genus Lentinula.</title>
        <authorList>
            <consortium name="DOE Joint Genome Institute"/>
            <person name="Sierra-Patev S."/>
            <person name="Min B."/>
            <person name="Naranjo-Ortiz M."/>
            <person name="Looney B."/>
            <person name="Konkel Z."/>
            <person name="Slot J.C."/>
            <person name="Sakamoto Y."/>
            <person name="Steenwyk J.L."/>
            <person name="Rokas A."/>
            <person name="Carro J."/>
            <person name="Camarero S."/>
            <person name="Ferreira P."/>
            <person name="Molpeceres G."/>
            <person name="Ruiz-Duenas F.J."/>
            <person name="Serrano A."/>
            <person name="Henrissat B."/>
            <person name="Drula E."/>
            <person name="Hughes K.W."/>
            <person name="Mata J.L."/>
            <person name="Ishikawa N.K."/>
            <person name="Vargas-Isla R."/>
            <person name="Ushijima S."/>
            <person name="Smith C.A."/>
            <person name="Ahrendt S."/>
            <person name="Andreopoulos W."/>
            <person name="He G."/>
            <person name="Labutti K."/>
            <person name="Lipzen A."/>
            <person name="Ng V."/>
            <person name="Riley R."/>
            <person name="Sandor L."/>
            <person name="Barry K."/>
            <person name="Martinez A.T."/>
            <person name="Xiao Y."/>
            <person name="Gibbons J.G."/>
            <person name="Terashima K."/>
            <person name="Grigoriev I.V."/>
            <person name="Hibbett D.S."/>
        </authorList>
    </citation>
    <scope>NUCLEOTIDE SEQUENCE</scope>
    <source>
        <strain evidence="2">JLM2183</strain>
    </source>
</reference>
<keyword evidence="3" id="KW-1185">Reference proteome</keyword>
<evidence type="ECO:0000256" key="1">
    <source>
        <dbReference type="SAM" id="SignalP"/>
    </source>
</evidence>
<keyword evidence="1" id="KW-0732">Signal</keyword>
<name>A0A9W9AAM4_9AGAR</name>
<gene>
    <name evidence="2" type="ORF">J3R30DRAFT_3682835</name>
</gene>
<dbReference type="Proteomes" id="UP001150266">
    <property type="component" value="Unassembled WGS sequence"/>
</dbReference>
<sequence length="253" mass="27981">MMVHYRVLSTAISIGGASLALALPFRGPSASGPHIDVVPTTSQSVDFETSAHPGRSFDVNGRSLIIEEGNGEEKPHCYDNHQDGVEFVFTAVPAPVVEYRVSRIKSEEQQALNGSLVGDLMRRNAEEDQELSEMSTLTYLDKKGNSHELRLFGLEGLSGDQEQAWKRYISLNNLTPTSDSGAPDTRKVYAYMKRSELTYEDRKGNKCHGYLNTLCRKNISGELLPQDFSYIYFMVNILGRSPPATHSSTGTKG</sequence>
<feature type="non-terminal residue" evidence="2">
    <location>
        <position position="253"/>
    </location>
</feature>
<feature type="signal peptide" evidence="1">
    <location>
        <begin position="1"/>
        <end position="22"/>
    </location>
</feature>
<feature type="chain" id="PRO_5040972745" evidence="1">
    <location>
        <begin position="23"/>
        <end position="253"/>
    </location>
</feature>
<dbReference type="AlphaFoldDB" id="A0A9W9AAM4"/>
<dbReference type="EMBL" id="JAOTPV010000009">
    <property type="protein sequence ID" value="KAJ4478354.1"/>
    <property type="molecule type" value="Genomic_DNA"/>
</dbReference>
<evidence type="ECO:0000313" key="3">
    <source>
        <dbReference type="Proteomes" id="UP001150266"/>
    </source>
</evidence>
<proteinExistence type="predicted"/>
<protein>
    <submittedName>
        <fullName evidence="2">Uncharacterized protein</fullName>
    </submittedName>
</protein>
<organism evidence="2 3">
    <name type="scientific">Lentinula aciculospora</name>
    <dbReference type="NCBI Taxonomy" id="153920"/>
    <lineage>
        <taxon>Eukaryota</taxon>
        <taxon>Fungi</taxon>
        <taxon>Dikarya</taxon>
        <taxon>Basidiomycota</taxon>
        <taxon>Agaricomycotina</taxon>
        <taxon>Agaricomycetes</taxon>
        <taxon>Agaricomycetidae</taxon>
        <taxon>Agaricales</taxon>
        <taxon>Marasmiineae</taxon>
        <taxon>Omphalotaceae</taxon>
        <taxon>Lentinula</taxon>
    </lineage>
</organism>